<dbReference type="Gene3D" id="3.40.50.720">
    <property type="entry name" value="NAD(P)-binding Rossmann-like Domain"/>
    <property type="match status" value="1"/>
</dbReference>
<dbReference type="OrthoDB" id="4690547at2"/>
<keyword evidence="2" id="KW-0560">Oxidoreductase</keyword>
<evidence type="ECO:0000313" key="6">
    <source>
        <dbReference type="Proteomes" id="UP000321548"/>
    </source>
</evidence>
<evidence type="ECO:0000256" key="1">
    <source>
        <dbReference type="ARBA" id="ARBA00006484"/>
    </source>
</evidence>
<comment type="caution">
    <text evidence="5">The sequence shown here is derived from an EMBL/GenBank/DDBJ whole genome shotgun (WGS) entry which is preliminary data.</text>
</comment>
<feature type="region of interest" description="Disordered" evidence="4">
    <location>
        <begin position="196"/>
        <end position="216"/>
    </location>
</feature>
<gene>
    <name evidence="5" type="ORF">FHP08_05630</name>
</gene>
<dbReference type="PRINTS" id="PR00081">
    <property type="entry name" value="GDHRDH"/>
</dbReference>
<proteinExistence type="inferred from homology"/>
<dbReference type="Pfam" id="PF00106">
    <property type="entry name" value="adh_short"/>
    <property type="match status" value="1"/>
</dbReference>
<sequence>MKEFAGKVAVVTGAGSGFGREFARIGASLGMKLVLADIQADALAATASELQARGVALVAEQVDVSQAEDVERLARRTKEAFGKVHLLFNNAGVAAGGLVWEHSTRDWEWVLGVNLWGVIHGVRCFVPMMLEQGDECHVVNTASVAGLLSTQLMGVYNVSKHGVVTLTETLYNDLRLKGANVGVTLLCPAYVPTGINQSERNRPPEAQPEGEETESMKAARAAMDKAVTSGRISAEDVARMTFDAIRENRFYVVTHPKILSSVELRLQDIVAQRNPSDPFTFKKDVAVKKL</sequence>
<dbReference type="GO" id="GO:0016616">
    <property type="term" value="F:oxidoreductase activity, acting on the CH-OH group of donors, NAD or NADP as acceptor"/>
    <property type="evidence" value="ECO:0007669"/>
    <property type="project" value="TreeGrafter"/>
</dbReference>
<dbReference type="RefSeq" id="WP_147703346.1">
    <property type="nucleotide sequence ID" value="NZ_VDUY01000002.1"/>
</dbReference>
<accession>A0A5C8P1F5</accession>
<evidence type="ECO:0000256" key="2">
    <source>
        <dbReference type="ARBA" id="ARBA00023002"/>
    </source>
</evidence>
<dbReference type="Proteomes" id="UP000321548">
    <property type="component" value="Unassembled WGS sequence"/>
</dbReference>
<dbReference type="PANTHER" id="PTHR24322">
    <property type="entry name" value="PKSB"/>
    <property type="match status" value="1"/>
</dbReference>
<keyword evidence="6" id="KW-1185">Reference proteome</keyword>
<dbReference type="FunFam" id="3.40.50.720:FF:000084">
    <property type="entry name" value="Short-chain dehydrogenase reductase"/>
    <property type="match status" value="1"/>
</dbReference>
<dbReference type="SUPFAM" id="SSF51735">
    <property type="entry name" value="NAD(P)-binding Rossmann-fold domains"/>
    <property type="match status" value="1"/>
</dbReference>
<dbReference type="EMBL" id="VDUY01000002">
    <property type="protein sequence ID" value="TXL67097.1"/>
    <property type="molecule type" value="Genomic_DNA"/>
</dbReference>
<dbReference type="PANTHER" id="PTHR24322:SF736">
    <property type="entry name" value="RETINOL DEHYDROGENASE 10"/>
    <property type="match status" value="1"/>
</dbReference>
<dbReference type="AlphaFoldDB" id="A0A5C8P1F5"/>
<reference evidence="5 6" key="1">
    <citation type="submission" date="2019-06" db="EMBL/GenBank/DDBJ databases">
        <title>Quisquiliibacterium sp. nov., isolated from a maize field.</title>
        <authorList>
            <person name="Lin S.-Y."/>
            <person name="Tsai C.-F."/>
            <person name="Young C.-C."/>
        </authorList>
    </citation>
    <scope>NUCLEOTIDE SEQUENCE [LARGE SCALE GENOMIC DNA]</scope>
    <source>
        <strain evidence="5 6">CC-CFT501</strain>
    </source>
</reference>
<evidence type="ECO:0000313" key="5">
    <source>
        <dbReference type="EMBL" id="TXL67097.1"/>
    </source>
</evidence>
<dbReference type="CDD" id="cd05233">
    <property type="entry name" value="SDR_c"/>
    <property type="match status" value="1"/>
</dbReference>
<protein>
    <submittedName>
        <fullName evidence="5">SDR family oxidoreductase</fullName>
    </submittedName>
</protein>
<dbReference type="NCBIfam" id="NF004843">
    <property type="entry name" value="PRK06194.1"/>
    <property type="match status" value="1"/>
</dbReference>
<dbReference type="InterPro" id="IPR002347">
    <property type="entry name" value="SDR_fam"/>
</dbReference>
<evidence type="ECO:0000256" key="4">
    <source>
        <dbReference type="SAM" id="MobiDB-lite"/>
    </source>
</evidence>
<comment type="similarity">
    <text evidence="1 3">Belongs to the short-chain dehydrogenases/reductases (SDR) family.</text>
</comment>
<dbReference type="InterPro" id="IPR036291">
    <property type="entry name" value="NAD(P)-bd_dom_sf"/>
</dbReference>
<organism evidence="5 6">
    <name type="scientific">Zeimonas arvi</name>
    <dbReference type="NCBI Taxonomy" id="2498847"/>
    <lineage>
        <taxon>Bacteria</taxon>
        <taxon>Pseudomonadati</taxon>
        <taxon>Pseudomonadota</taxon>
        <taxon>Betaproteobacteria</taxon>
        <taxon>Burkholderiales</taxon>
        <taxon>Burkholderiaceae</taxon>
        <taxon>Zeimonas</taxon>
    </lineage>
</organism>
<dbReference type="PRINTS" id="PR00080">
    <property type="entry name" value="SDRFAMILY"/>
</dbReference>
<evidence type="ECO:0000256" key="3">
    <source>
        <dbReference type="RuleBase" id="RU000363"/>
    </source>
</evidence>
<name>A0A5C8P1F5_9BURK</name>